<proteinExistence type="predicted"/>
<gene>
    <name evidence="2" type="ORF">SAMN05216252_103184</name>
</gene>
<sequence>MSTALLKRKLDKSFRRLDTDGNGYAERADFQDVGARLIHGFGMSPTSPKGKAVAVRLDAVWAELAAYADRDRDGRLSSAEYHHGMTKAFIEGPAFDPVFHPAAEAVAHLCDTDGDGHVVRGEFEVLQRAFNTPVSDIAAAFNRIDTDGDGCVSTAELVAAIRAYYIGTDPEAPGNWLFGPL</sequence>
<dbReference type="InterPro" id="IPR018247">
    <property type="entry name" value="EF_Hand_1_Ca_BS"/>
</dbReference>
<dbReference type="Pfam" id="PF13202">
    <property type="entry name" value="EF-hand_5"/>
    <property type="match status" value="1"/>
</dbReference>
<dbReference type="InterPro" id="IPR002048">
    <property type="entry name" value="EF_hand_dom"/>
</dbReference>
<dbReference type="RefSeq" id="WP_089222876.1">
    <property type="nucleotide sequence ID" value="NZ_CP108152.1"/>
</dbReference>
<name>A0A239BU71_9ACTN</name>
<dbReference type="EMBL" id="FZOF01000003">
    <property type="protein sequence ID" value="SNS11209.1"/>
    <property type="molecule type" value="Genomic_DNA"/>
</dbReference>
<accession>A0A239BU71</accession>
<reference evidence="2 3" key="1">
    <citation type="submission" date="2017-06" db="EMBL/GenBank/DDBJ databases">
        <authorList>
            <person name="Kim H.J."/>
            <person name="Triplett B.A."/>
        </authorList>
    </citation>
    <scope>NUCLEOTIDE SEQUENCE [LARGE SCALE GENOMIC DNA]</scope>
    <source>
        <strain evidence="2 3">CGMCC 4.1858</strain>
    </source>
</reference>
<dbReference type="Proteomes" id="UP000198280">
    <property type="component" value="Unassembled WGS sequence"/>
</dbReference>
<dbReference type="OrthoDB" id="7356823at2"/>
<dbReference type="AlphaFoldDB" id="A0A239BU71"/>
<dbReference type="GO" id="GO:0005509">
    <property type="term" value="F:calcium ion binding"/>
    <property type="evidence" value="ECO:0007669"/>
    <property type="project" value="InterPro"/>
</dbReference>
<protein>
    <submittedName>
        <fullName evidence="2">EF-hand domain pair</fullName>
    </submittedName>
</protein>
<dbReference type="Pfam" id="PF13405">
    <property type="entry name" value="EF-hand_6"/>
    <property type="match status" value="1"/>
</dbReference>
<organism evidence="2 3">
    <name type="scientific">Actinacidiphila glaucinigra</name>
    <dbReference type="NCBI Taxonomy" id="235986"/>
    <lineage>
        <taxon>Bacteria</taxon>
        <taxon>Bacillati</taxon>
        <taxon>Actinomycetota</taxon>
        <taxon>Actinomycetes</taxon>
        <taxon>Kitasatosporales</taxon>
        <taxon>Streptomycetaceae</taxon>
        <taxon>Actinacidiphila</taxon>
    </lineage>
</organism>
<feature type="domain" description="EF-hand" evidence="1">
    <location>
        <begin position="5"/>
        <end position="40"/>
    </location>
</feature>
<dbReference type="SUPFAM" id="SSF47473">
    <property type="entry name" value="EF-hand"/>
    <property type="match status" value="1"/>
</dbReference>
<feature type="domain" description="EF-hand" evidence="1">
    <location>
        <begin position="132"/>
        <end position="167"/>
    </location>
</feature>
<dbReference type="InterPro" id="IPR011992">
    <property type="entry name" value="EF-hand-dom_pair"/>
</dbReference>
<dbReference type="GeneID" id="95785426"/>
<dbReference type="CDD" id="cd00051">
    <property type="entry name" value="EFh"/>
    <property type="match status" value="1"/>
</dbReference>
<dbReference type="Gene3D" id="1.10.238.10">
    <property type="entry name" value="EF-hand"/>
    <property type="match status" value="1"/>
</dbReference>
<evidence type="ECO:0000313" key="2">
    <source>
        <dbReference type="EMBL" id="SNS11209.1"/>
    </source>
</evidence>
<evidence type="ECO:0000313" key="3">
    <source>
        <dbReference type="Proteomes" id="UP000198280"/>
    </source>
</evidence>
<evidence type="ECO:0000259" key="1">
    <source>
        <dbReference type="PROSITE" id="PS50222"/>
    </source>
</evidence>
<feature type="domain" description="EF-hand" evidence="1">
    <location>
        <begin position="56"/>
        <end position="91"/>
    </location>
</feature>
<dbReference type="SMART" id="SM00054">
    <property type="entry name" value="EFh"/>
    <property type="match status" value="4"/>
</dbReference>
<keyword evidence="3" id="KW-1185">Reference proteome</keyword>
<dbReference type="PROSITE" id="PS00018">
    <property type="entry name" value="EF_HAND_1"/>
    <property type="match status" value="2"/>
</dbReference>
<dbReference type="PROSITE" id="PS50222">
    <property type="entry name" value="EF_HAND_2"/>
    <property type="match status" value="3"/>
</dbReference>